<proteinExistence type="predicted"/>
<feature type="chain" id="PRO_5046873175" evidence="1">
    <location>
        <begin position="21"/>
        <end position="165"/>
    </location>
</feature>
<name>A0ABW4N6Y2_9CAUL</name>
<protein>
    <submittedName>
        <fullName evidence="3">S26 family signal peptidase</fullName>
    </submittedName>
</protein>
<dbReference type="SUPFAM" id="SSF51306">
    <property type="entry name" value="LexA/Signal peptidase"/>
    <property type="match status" value="1"/>
</dbReference>
<dbReference type="RefSeq" id="WP_377281714.1">
    <property type="nucleotide sequence ID" value="NZ_JBHRSI010000004.1"/>
</dbReference>
<dbReference type="InterPro" id="IPR019533">
    <property type="entry name" value="Peptidase_S26"/>
</dbReference>
<comment type="caution">
    <text evidence="3">The sequence shown here is derived from an EMBL/GenBank/DDBJ whole genome shotgun (WGS) entry which is preliminary data.</text>
</comment>
<gene>
    <name evidence="3" type="ORF">ACFSC0_19940</name>
</gene>
<dbReference type="EMBL" id="JBHUEY010000012">
    <property type="protein sequence ID" value="MFD1785677.1"/>
    <property type="molecule type" value="Genomic_DNA"/>
</dbReference>
<dbReference type="InterPro" id="IPR036286">
    <property type="entry name" value="LexA/Signal_pep-like_sf"/>
</dbReference>
<organism evidence="3 4">
    <name type="scientific">Phenylobacterium terrae</name>
    <dbReference type="NCBI Taxonomy" id="2665495"/>
    <lineage>
        <taxon>Bacteria</taxon>
        <taxon>Pseudomonadati</taxon>
        <taxon>Pseudomonadota</taxon>
        <taxon>Alphaproteobacteria</taxon>
        <taxon>Caulobacterales</taxon>
        <taxon>Caulobacteraceae</taxon>
        <taxon>Phenylobacterium</taxon>
    </lineage>
</organism>
<dbReference type="Proteomes" id="UP001597237">
    <property type="component" value="Unassembled WGS sequence"/>
</dbReference>
<keyword evidence="4" id="KW-1185">Reference proteome</keyword>
<dbReference type="Pfam" id="PF10502">
    <property type="entry name" value="Peptidase_S26"/>
    <property type="match status" value="1"/>
</dbReference>
<evidence type="ECO:0000313" key="3">
    <source>
        <dbReference type="EMBL" id="MFD1785677.1"/>
    </source>
</evidence>
<evidence type="ECO:0000256" key="1">
    <source>
        <dbReference type="SAM" id="SignalP"/>
    </source>
</evidence>
<dbReference type="Gene3D" id="2.10.109.10">
    <property type="entry name" value="Umud Fragment, subunit A"/>
    <property type="match status" value="1"/>
</dbReference>
<feature type="signal peptide" evidence="1">
    <location>
        <begin position="1"/>
        <end position="20"/>
    </location>
</feature>
<sequence>MTPRRLAILGPPLAALGALAAISAAAPSLALVNESPSLPKGLYVRAAGAAPEPGAVVAFAQPADARPYLAALGVPADVSLLKRVAGRGGHLVCAERERVALPGRWAPAMSHDRRGVALPRWRACRALADDEVFLLGDSAESFDSRYFGPVRRADLDGVYREVLTW</sequence>
<evidence type="ECO:0000259" key="2">
    <source>
        <dbReference type="Pfam" id="PF10502"/>
    </source>
</evidence>
<evidence type="ECO:0000313" key="4">
    <source>
        <dbReference type="Proteomes" id="UP001597237"/>
    </source>
</evidence>
<reference evidence="4" key="1">
    <citation type="journal article" date="2019" name="Int. J. Syst. Evol. Microbiol.">
        <title>The Global Catalogue of Microorganisms (GCM) 10K type strain sequencing project: providing services to taxonomists for standard genome sequencing and annotation.</title>
        <authorList>
            <consortium name="The Broad Institute Genomics Platform"/>
            <consortium name="The Broad Institute Genome Sequencing Center for Infectious Disease"/>
            <person name="Wu L."/>
            <person name="Ma J."/>
        </authorList>
    </citation>
    <scope>NUCLEOTIDE SEQUENCE [LARGE SCALE GENOMIC DNA]</scope>
    <source>
        <strain evidence="4">DFY28</strain>
    </source>
</reference>
<accession>A0ABW4N6Y2</accession>
<keyword evidence="1" id="KW-0732">Signal</keyword>
<feature type="domain" description="Peptidase S26" evidence="2">
    <location>
        <begin position="30"/>
        <end position="160"/>
    </location>
</feature>